<gene>
    <name evidence="1" type="ORF">BG04_2873</name>
</gene>
<dbReference type="SUPFAM" id="SSF109915">
    <property type="entry name" value="Hypothetical protein YhaI"/>
    <property type="match status" value="1"/>
</dbReference>
<proteinExistence type="predicted"/>
<dbReference type="InterPro" id="IPR015058">
    <property type="entry name" value="DUF1878"/>
</dbReference>
<evidence type="ECO:0000313" key="2">
    <source>
        <dbReference type="Proteomes" id="UP000031829"/>
    </source>
</evidence>
<dbReference type="AlphaFoldDB" id="A0A0B6ASJ8"/>
<sequence>METLESRVSRLEYYIKLLSGTSEQEAKPFIDLVVRNQLTKKEVEEILILCEDTKNEYIEQKAEGLTDFVPLLTQFVGMLNYKLTPRETVESLRYQPSYQDVMNEFFEIIQWIRD</sequence>
<dbReference type="InterPro" id="IPR035945">
    <property type="entry name" value="YhaI-like_sf"/>
</dbReference>
<dbReference type="Pfam" id="PF08963">
    <property type="entry name" value="DUF1878"/>
    <property type="match status" value="1"/>
</dbReference>
<dbReference type="KEGG" id="bmeg:BG04_2873"/>
<dbReference type="EMBL" id="CP009920">
    <property type="protein sequence ID" value="AJI22814.1"/>
    <property type="molecule type" value="Genomic_DNA"/>
</dbReference>
<organism evidence="1 2">
    <name type="scientific">Priestia megaterium (strain ATCC 14581 / DSM 32 / CCUG 1817 / JCM 2506 / NBRC 15308 / NCIMB 9376 / NCTC 10342 / NRRL B-14308 / VKM B-512 / Ford 19)</name>
    <name type="common">Bacillus megaterium</name>
    <dbReference type="NCBI Taxonomy" id="1348623"/>
    <lineage>
        <taxon>Bacteria</taxon>
        <taxon>Bacillati</taxon>
        <taxon>Bacillota</taxon>
        <taxon>Bacilli</taxon>
        <taxon>Bacillales</taxon>
        <taxon>Bacillaceae</taxon>
        <taxon>Priestia</taxon>
    </lineage>
</organism>
<reference evidence="1 2" key="1">
    <citation type="journal article" date="2015" name="Genome Announc.">
        <title>Complete genome sequences for 35 biothreat assay-relevant bacillus species.</title>
        <authorList>
            <person name="Johnson S.L."/>
            <person name="Daligault H.E."/>
            <person name="Davenport K.W."/>
            <person name="Jaissle J."/>
            <person name="Frey K.G."/>
            <person name="Ladner J.T."/>
            <person name="Broomall S.M."/>
            <person name="Bishop-Lilly K.A."/>
            <person name="Bruce D.C."/>
            <person name="Gibbons H.S."/>
            <person name="Coyne S.R."/>
            <person name="Lo C.C."/>
            <person name="Meincke L."/>
            <person name="Munk A.C."/>
            <person name="Koroleva G.I."/>
            <person name="Rosenzweig C.N."/>
            <person name="Palacios G.F."/>
            <person name="Redden C.L."/>
            <person name="Minogue T.D."/>
            <person name="Chain P.S."/>
        </authorList>
    </citation>
    <scope>NUCLEOTIDE SEQUENCE [LARGE SCALE GENOMIC DNA]</scope>
    <source>
        <strain evidence="2">ATCC 14581 / DSM 32 / JCM 2506 / NBRC 15308 / NCIMB 9376 / NCTC 10342 / NRRL B-14308 / VKM B-512</strain>
    </source>
</reference>
<evidence type="ECO:0000313" key="1">
    <source>
        <dbReference type="EMBL" id="AJI22814.1"/>
    </source>
</evidence>
<evidence type="ECO:0008006" key="3">
    <source>
        <dbReference type="Google" id="ProtNLM"/>
    </source>
</evidence>
<dbReference type="Proteomes" id="UP000031829">
    <property type="component" value="Chromosome"/>
</dbReference>
<accession>A0A0B6ASJ8</accession>
<dbReference type="RefSeq" id="WP_013081673.1">
    <property type="nucleotide sequence ID" value="NZ_BCVB01000014.1"/>
</dbReference>
<name>A0A0B6ASJ8_PRIM2</name>
<protein>
    <recommendedName>
        <fullName evidence="3">DUF1878 family protein</fullName>
    </recommendedName>
</protein>
<dbReference type="Gene3D" id="1.10.3750.10">
    <property type="entry name" value="YhaI-like"/>
    <property type="match status" value="1"/>
</dbReference>
<dbReference type="HOGENOM" id="CLU_137874_0_0_9"/>
<dbReference type="GeneID" id="93640939"/>